<accession>A0A8B2NMX0</accession>
<dbReference type="Gene3D" id="3.50.50.60">
    <property type="entry name" value="FAD/NAD(P)-binding domain"/>
    <property type="match status" value="2"/>
</dbReference>
<comment type="caution">
    <text evidence="5">The sequence shown here is derived from an EMBL/GenBank/DDBJ whole genome shotgun (WGS) entry which is preliminary data.</text>
</comment>
<reference evidence="5 6" key="1">
    <citation type="submission" date="2018-05" db="EMBL/GenBank/DDBJ databases">
        <title>Acuticoccus sediminis sp. nov., isolated from deep-sea sediment of Indian Ocean.</title>
        <authorList>
            <person name="Liu X."/>
            <person name="Lai Q."/>
            <person name="Du Y."/>
            <person name="Sun F."/>
            <person name="Zhang X."/>
            <person name="Wang S."/>
            <person name="Shao Z."/>
        </authorList>
    </citation>
    <scope>NUCLEOTIDE SEQUENCE [LARGE SCALE GENOMIC DNA]</scope>
    <source>
        <strain evidence="5 6">PTG4-2</strain>
    </source>
</reference>
<keyword evidence="6" id="KW-1185">Reference proteome</keyword>
<dbReference type="GO" id="GO:0016491">
    <property type="term" value="F:oxidoreductase activity"/>
    <property type="evidence" value="ECO:0007669"/>
    <property type="project" value="UniProtKB-KW"/>
</dbReference>
<dbReference type="CDD" id="cd19946">
    <property type="entry name" value="GlpA-like_Fer2_BFD-like"/>
    <property type="match status" value="1"/>
</dbReference>
<dbReference type="PRINTS" id="PR00368">
    <property type="entry name" value="FADPNR"/>
</dbReference>
<dbReference type="AlphaFoldDB" id="A0A8B2NMX0"/>
<feature type="domain" description="FAD/NAD(P)-binding" evidence="3">
    <location>
        <begin position="97"/>
        <end position="412"/>
    </location>
</feature>
<organism evidence="5 6">
    <name type="scientific">Acuticoccus sediminis</name>
    <dbReference type="NCBI Taxonomy" id="2184697"/>
    <lineage>
        <taxon>Bacteria</taxon>
        <taxon>Pseudomonadati</taxon>
        <taxon>Pseudomonadota</taxon>
        <taxon>Alphaproteobacteria</taxon>
        <taxon>Hyphomicrobiales</taxon>
        <taxon>Amorphaceae</taxon>
        <taxon>Acuticoccus</taxon>
    </lineage>
</organism>
<dbReference type="InterPro" id="IPR041854">
    <property type="entry name" value="BFD-like_2Fe2S-bd_dom_sf"/>
</dbReference>
<dbReference type="InterPro" id="IPR023753">
    <property type="entry name" value="FAD/NAD-binding_dom"/>
</dbReference>
<dbReference type="EMBL" id="QHHQ01000008">
    <property type="protein sequence ID" value="RAH97747.1"/>
    <property type="molecule type" value="Genomic_DNA"/>
</dbReference>
<evidence type="ECO:0000259" key="3">
    <source>
        <dbReference type="Pfam" id="PF07992"/>
    </source>
</evidence>
<evidence type="ECO:0000259" key="4">
    <source>
        <dbReference type="Pfam" id="PF17806"/>
    </source>
</evidence>
<evidence type="ECO:0000313" key="6">
    <source>
        <dbReference type="Proteomes" id="UP000249590"/>
    </source>
</evidence>
<feature type="region of interest" description="Disordered" evidence="2">
    <location>
        <begin position="1"/>
        <end position="49"/>
    </location>
</feature>
<dbReference type="SUPFAM" id="SSF51905">
    <property type="entry name" value="FAD/NAD(P)-binding domain"/>
    <property type="match status" value="1"/>
</dbReference>
<dbReference type="PANTHER" id="PTHR42949">
    <property type="entry name" value="ANAEROBIC GLYCEROL-3-PHOSPHATE DEHYDROGENASE SUBUNIT B"/>
    <property type="match status" value="1"/>
</dbReference>
<feature type="compositionally biased region" description="Basic residues" evidence="2">
    <location>
        <begin position="1"/>
        <end position="34"/>
    </location>
</feature>
<dbReference type="InterPro" id="IPR036188">
    <property type="entry name" value="FAD/NAD-bd_sf"/>
</dbReference>
<dbReference type="Pfam" id="PF07992">
    <property type="entry name" value="Pyr_redox_2"/>
    <property type="match status" value="1"/>
</dbReference>
<evidence type="ECO:0000256" key="2">
    <source>
        <dbReference type="SAM" id="MobiDB-lite"/>
    </source>
</evidence>
<evidence type="ECO:0000256" key="1">
    <source>
        <dbReference type="ARBA" id="ARBA00023002"/>
    </source>
</evidence>
<dbReference type="InterPro" id="IPR051691">
    <property type="entry name" value="Metab_Enz_Cyan_OpOx_G3PDH"/>
</dbReference>
<dbReference type="PANTHER" id="PTHR42949:SF3">
    <property type="entry name" value="ANAEROBIC GLYCEROL-3-PHOSPHATE DEHYDROGENASE SUBUNIT B"/>
    <property type="match status" value="1"/>
</dbReference>
<dbReference type="Pfam" id="PF17806">
    <property type="entry name" value="SO_alpha_A3"/>
    <property type="match status" value="1"/>
</dbReference>
<protein>
    <submittedName>
        <fullName evidence="5">FAD/NAD(P)-binding oxidoreductase</fullName>
    </submittedName>
</protein>
<dbReference type="PRINTS" id="PR00469">
    <property type="entry name" value="PNDRDTASEII"/>
</dbReference>
<dbReference type="Gene3D" id="1.10.10.1100">
    <property type="entry name" value="BFD-like [2Fe-2S]-binding domain"/>
    <property type="match status" value="1"/>
</dbReference>
<dbReference type="InterPro" id="IPR041117">
    <property type="entry name" value="SoxA_A3"/>
</dbReference>
<name>A0A8B2NMX0_9HYPH</name>
<dbReference type="PIRSF" id="PIRSF037495">
    <property type="entry name" value="Opine_OX_OoxA/HcnB"/>
    <property type="match status" value="1"/>
</dbReference>
<evidence type="ECO:0000313" key="5">
    <source>
        <dbReference type="EMBL" id="RAH97747.1"/>
    </source>
</evidence>
<dbReference type="InterPro" id="IPR017224">
    <property type="entry name" value="Opine_Oxase_asu/HCN_bsu"/>
</dbReference>
<feature type="domain" description="SoxA A3" evidence="4">
    <location>
        <begin position="465"/>
        <end position="538"/>
    </location>
</feature>
<sequence length="547" mass="56759">MQRYRHDRLRPRRGVPARDHPRRRQTGRGARGRQRGAGADGERPSHHRHRADALLPHGRVLRLPLHHRRPSVRAGVHDAGARGTVGDHGGRVVKAVDVLIVGAGPAGLSAAAVTGAAGLSTLVIDEQAAPGGQIWRAAEAVGADPVRHAALGSSYRGAMAAIAIARQHARFATESEVVDVSPDRDVLWFDKTARTLHQTRARAILVATGAMERPVPFPGWTLPGVTGVGALQIALKQGGMVPDGPVVLAGQGPLLLLVAQQLAAFGVPIAATLDVASAFPSRTALGALPGAIGADPGLVAKGAALAARRFLSGSAYRDIRDLEAVGAGRIEAVRFRAAGETVTIPTTRLAVHDGVIPNTQLTRLLGLAHRWIDGQAAFAPQVDADGLSSRENVWVAGDGAGIGGAERAAAQGAATARAICRALGTIPAAGDAPRGTGARTFVDRLYAPLPVSHFAADDTLLCRCESVTFGDVRRVIADGATGPNRVKTATRCGMGPCQGRICGANLTRLVAEETGRAPRDVGALRIRPPLKPLLLADYATLAATDSA</sequence>
<keyword evidence="1" id="KW-0560">Oxidoreductase</keyword>
<proteinExistence type="predicted"/>
<gene>
    <name evidence="5" type="ORF">DLJ53_28310</name>
</gene>
<dbReference type="Proteomes" id="UP000249590">
    <property type="component" value="Unassembled WGS sequence"/>
</dbReference>